<evidence type="ECO:0000256" key="3">
    <source>
        <dbReference type="ARBA" id="ARBA00006171"/>
    </source>
</evidence>
<dbReference type="SFLD" id="SFLDS00003">
    <property type="entry name" value="Haloacid_Dehalogenase"/>
    <property type="match status" value="1"/>
</dbReference>
<evidence type="ECO:0000256" key="1">
    <source>
        <dbReference type="ARBA" id="ARBA00000830"/>
    </source>
</evidence>
<dbReference type="AlphaFoldDB" id="F5Y9I0"/>
<dbReference type="InterPro" id="IPR036412">
    <property type="entry name" value="HAD-like_sf"/>
</dbReference>
<dbReference type="InterPro" id="IPR050155">
    <property type="entry name" value="HAD-like_hydrolase_sf"/>
</dbReference>
<dbReference type="InterPro" id="IPR041492">
    <property type="entry name" value="HAD_2"/>
</dbReference>
<evidence type="ECO:0000313" key="6">
    <source>
        <dbReference type="Proteomes" id="UP000009222"/>
    </source>
</evidence>
<evidence type="ECO:0000256" key="4">
    <source>
        <dbReference type="ARBA" id="ARBA00013078"/>
    </source>
</evidence>
<dbReference type="InterPro" id="IPR023198">
    <property type="entry name" value="PGP-like_dom2"/>
</dbReference>
<dbReference type="STRING" id="545695.TREAZ_0859"/>
<name>F5Y9I0_LEAAZ</name>
<dbReference type="EMBL" id="CP001841">
    <property type="protein sequence ID" value="AEF81982.1"/>
    <property type="molecule type" value="Genomic_DNA"/>
</dbReference>
<dbReference type="KEGG" id="taz:TREAZ_0859"/>
<reference evidence="5 6" key="2">
    <citation type="journal article" date="2011" name="ISME J.">
        <title>RNA-seq reveals cooperative metabolic interactions between two termite-gut spirochete species in co-culture.</title>
        <authorList>
            <person name="Rosenthal A.Z."/>
            <person name="Matson E.G."/>
            <person name="Eldar A."/>
            <person name="Leadbetter J.R."/>
        </authorList>
    </citation>
    <scope>NUCLEOTIDE SEQUENCE [LARGE SCALE GENOMIC DNA]</scope>
    <source>
        <strain evidence="6">ATCC BAA-888 / DSM 13862 / ZAS-9</strain>
    </source>
</reference>
<dbReference type="EC" id="3.1.3.18" evidence="4"/>
<dbReference type="InterPro" id="IPR023214">
    <property type="entry name" value="HAD_sf"/>
</dbReference>
<sequence>MKYKGIIFDCDGTLVDTLGDISASMNKALKGKGYPALPEEAYTDKVGWGIKRLAFLCLPEDVRSDELSAQVAADAVAFYAQSPLIYTKPYPGILSLVSELKSRKLKLAVLTNKPDPIARLVIGGLFPPSSFDAIYGDITGKPRKPDPACTWEILVELGLTTRDVIMAGDSEVDIETAKASECFAVGVTWGYRPRKVLESSGALRIIDKPEELLALL</sequence>
<evidence type="ECO:0000313" key="5">
    <source>
        <dbReference type="EMBL" id="AEF81982.1"/>
    </source>
</evidence>
<proteinExistence type="inferred from homology"/>
<dbReference type="GO" id="GO:0005829">
    <property type="term" value="C:cytosol"/>
    <property type="evidence" value="ECO:0007669"/>
    <property type="project" value="TreeGrafter"/>
</dbReference>
<keyword evidence="6" id="KW-1185">Reference proteome</keyword>
<dbReference type="GO" id="GO:0006281">
    <property type="term" value="P:DNA repair"/>
    <property type="evidence" value="ECO:0007669"/>
    <property type="project" value="TreeGrafter"/>
</dbReference>
<dbReference type="InterPro" id="IPR006439">
    <property type="entry name" value="HAD-SF_hydro_IA"/>
</dbReference>
<comment type="similarity">
    <text evidence="3">Belongs to the HAD-like hydrolase superfamily. CbbY/CbbZ/Gph/YieH family.</text>
</comment>
<accession>F5Y9I0</accession>
<protein>
    <recommendedName>
        <fullName evidence="4">phosphoglycolate phosphatase</fullName>
        <ecNumber evidence="4">3.1.3.18</ecNumber>
    </recommendedName>
</protein>
<dbReference type="PANTHER" id="PTHR43434:SF1">
    <property type="entry name" value="PHOSPHOGLYCOLATE PHOSPHATASE"/>
    <property type="match status" value="1"/>
</dbReference>
<dbReference type="PANTHER" id="PTHR43434">
    <property type="entry name" value="PHOSPHOGLYCOLATE PHOSPHATASE"/>
    <property type="match status" value="1"/>
</dbReference>
<reference evidence="6" key="1">
    <citation type="submission" date="2009-12" db="EMBL/GenBank/DDBJ databases">
        <title>Complete sequence of Treponema azotonutricium strain ZAS-9.</title>
        <authorList>
            <person name="Tetu S.G."/>
            <person name="Matson E."/>
            <person name="Ren Q."/>
            <person name="Seshadri R."/>
            <person name="Elbourne L."/>
            <person name="Hassan K.A."/>
            <person name="Durkin A."/>
            <person name="Radune D."/>
            <person name="Mohamoud Y."/>
            <person name="Shay R."/>
            <person name="Jin S."/>
            <person name="Zhang X."/>
            <person name="Lucey K."/>
            <person name="Ballor N.R."/>
            <person name="Ottesen E."/>
            <person name="Rosenthal R."/>
            <person name="Allen A."/>
            <person name="Leadbetter J.R."/>
            <person name="Paulsen I.T."/>
        </authorList>
    </citation>
    <scope>NUCLEOTIDE SEQUENCE [LARGE SCALE GENOMIC DNA]</scope>
    <source>
        <strain evidence="6">ATCC BAA-888 / DSM 13862 / ZAS-9</strain>
    </source>
</reference>
<comment type="catalytic activity">
    <reaction evidence="1">
        <text>2-phosphoglycolate + H2O = glycolate + phosphate</text>
        <dbReference type="Rhea" id="RHEA:14369"/>
        <dbReference type="ChEBI" id="CHEBI:15377"/>
        <dbReference type="ChEBI" id="CHEBI:29805"/>
        <dbReference type="ChEBI" id="CHEBI:43474"/>
        <dbReference type="ChEBI" id="CHEBI:58033"/>
        <dbReference type="EC" id="3.1.3.18"/>
    </reaction>
</comment>
<dbReference type="PRINTS" id="PR00413">
    <property type="entry name" value="HADHALOGNASE"/>
</dbReference>
<dbReference type="Gene3D" id="3.40.50.1000">
    <property type="entry name" value="HAD superfamily/HAD-like"/>
    <property type="match status" value="1"/>
</dbReference>
<comment type="pathway">
    <text evidence="2">Organic acid metabolism; glycolate biosynthesis; glycolate from 2-phosphoglycolate: step 1/1.</text>
</comment>
<gene>
    <name evidence="5" type="ordered locus">TREAZ_0859</name>
</gene>
<dbReference type="Pfam" id="PF13419">
    <property type="entry name" value="HAD_2"/>
    <property type="match status" value="1"/>
</dbReference>
<evidence type="ECO:0000256" key="2">
    <source>
        <dbReference type="ARBA" id="ARBA00004818"/>
    </source>
</evidence>
<organism evidence="5 6">
    <name type="scientific">Leadbettera azotonutricia (strain ATCC BAA-888 / DSM 13862 / ZAS-9)</name>
    <name type="common">Treponema azotonutricium</name>
    <dbReference type="NCBI Taxonomy" id="545695"/>
    <lineage>
        <taxon>Bacteria</taxon>
        <taxon>Pseudomonadati</taxon>
        <taxon>Spirochaetota</taxon>
        <taxon>Spirochaetia</taxon>
        <taxon>Spirochaetales</taxon>
        <taxon>Breznakiellaceae</taxon>
        <taxon>Leadbettera</taxon>
    </lineage>
</organism>
<keyword evidence="5" id="KW-0378">Hydrolase</keyword>
<dbReference type="eggNOG" id="COG0546">
    <property type="taxonomic scope" value="Bacteria"/>
</dbReference>
<dbReference type="Gene3D" id="1.10.150.240">
    <property type="entry name" value="Putative phosphatase, domain 2"/>
    <property type="match status" value="1"/>
</dbReference>
<dbReference type="SFLD" id="SFLDG01129">
    <property type="entry name" value="C1.5:_HAD__Beta-PGM__Phosphata"/>
    <property type="match status" value="1"/>
</dbReference>
<dbReference type="GO" id="GO:0008967">
    <property type="term" value="F:phosphoglycolate phosphatase activity"/>
    <property type="evidence" value="ECO:0007669"/>
    <property type="project" value="UniProtKB-EC"/>
</dbReference>
<dbReference type="HOGENOM" id="CLU_045011_19_1_12"/>
<dbReference type="InParanoid" id="F5Y9I0"/>
<dbReference type="Proteomes" id="UP000009222">
    <property type="component" value="Chromosome"/>
</dbReference>
<dbReference type="SUPFAM" id="SSF56784">
    <property type="entry name" value="HAD-like"/>
    <property type="match status" value="1"/>
</dbReference>